<dbReference type="Pfam" id="PF17944">
    <property type="entry name" value="Arg_decarbox_C"/>
    <property type="match status" value="1"/>
</dbReference>
<evidence type="ECO:0000259" key="16">
    <source>
        <dbReference type="Pfam" id="PF02784"/>
    </source>
</evidence>
<evidence type="ECO:0000256" key="6">
    <source>
        <dbReference type="ARBA" id="ARBA00022723"/>
    </source>
</evidence>
<dbReference type="Pfam" id="PF02784">
    <property type="entry name" value="Orn_Arg_deC_N"/>
    <property type="match status" value="1"/>
</dbReference>
<protein>
    <recommendedName>
        <fullName evidence="5 13">Arginine decarboxylase</fullName>
        <ecNumber evidence="5 13">4.1.1.19</ecNumber>
    </recommendedName>
</protein>
<feature type="domain" description="Orn/DAP/Arg decarboxylase 2 N-terminal" evidence="16">
    <location>
        <begin position="135"/>
        <end position="389"/>
    </location>
</feature>
<evidence type="ECO:0000259" key="18">
    <source>
        <dbReference type="Pfam" id="PF17944"/>
    </source>
</evidence>
<dbReference type="InterPro" id="IPR022644">
    <property type="entry name" value="De-COase2_N"/>
</dbReference>
<dbReference type="CDD" id="cd06830">
    <property type="entry name" value="PLPDE_III_ADC"/>
    <property type="match status" value="1"/>
</dbReference>
<evidence type="ECO:0000256" key="5">
    <source>
        <dbReference type="ARBA" id="ARBA00012426"/>
    </source>
</evidence>
<dbReference type="Gene3D" id="1.10.287.3440">
    <property type="match status" value="1"/>
</dbReference>
<evidence type="ECO:0000256" key="1">
    <source>
        <dbReference type="ARBA" id="ARBA00001933"/>
    </source>
</evidence>
<dbReference type="Gene3D" id="3.20.20.10">
    <property type="entry name" value="Alanine racemase"/>
    <property type="match status" value="1"/>
</dbReference>
<keyword evidence="6" id="KW-0479">Metal-binding</keyword>
<dbReference type="PANTHER" id="PTHR43295">
    <property type="entry name" value="ARGININE DECARBOXYLASE"/>
    <property type="match status" value="1"/>
</dbReference>
<comment type="caution">
    <text evidence="19">The sequence shown here is derived from an EMBL/GenBank/DDBJ whole genome shotgun (WGS) entry which is preliminary data.</text>
</comment>
<dbReference type="STRING" id="2518989.IMCC3088_1620"/>
<dbReference type="InterPro" id="IPR000183">
    <property type="entry name" value="Orn/DAP/Arg_de-COase"/>
</dbReference>
<dbReference type="GO" id="GO:0008792">
    <property type="term" value="F:arginine decarboxylase activity"/>
    <property type="evidence" value="ECO:0007669"/>
    <property type="project" value="UniProtKB-UniRule"/>
</dbReference>
<keyword evidence="10" id="KW-0745">Spermidine biosynthesis</keyword>
<dbReference type="EMBL" id="AEIG01000041">
    <property type="protein sequence ID" value="EGG29616.1"/>
    <property type="molecule type" value="Genomic_DNA"/>
</dbReference>
<dbReference type="GO" id="GO:0046872">
    <property type="term" value="F:metal ion binding"/>
    <property type="evidence" value="ECO:0007669"/>
    <property type="project" value="UniProtKB-KW"/>
</dbReference>
<keyword evidence="11" id="KW-0620">Polyamine biosynthesis</keyword>
<evidence type="ECO:0000259" key="17">
    <source>
        <dbReference type="Pfam" id="PF17810"/>
    </source>
</evidence>
<dbReference type="eggNOG" id="COG1166">
    <property type="taxonomic scope" value="Bacteria"/>
</dbReference>
<dbReference type="PIRSF" id="PIRSF001336">
    <property type="entry name" value="Arg_decrbxlase"/>
    <property type="match status" value="1"/>
</dbReference>
<dbReference type="InterPro" id="IPR022653">
    <property type="entry name" value="De-COase2_pyr-phos_BS"/>
</dbReference>
<evidence type="ECO:0000256" key="4">
    <source>
        <dbReference type="ARBA" id="ARBA00008357"/>
    </source>
</evidence>
<dbReference type="EC" id="4.1.1.19" evidence="5 13"/>
<dbReference type="AlphaFoldDB" id="F3L253"/>
<evidence type="ECO:0000313" key="20">
    <source>
        <dbReference type="Proteomes" id="UP000005615"/>
    </source>
</evidence>
<dbReference type="GO" id="GO:0008295">
    <property type="term" value="P:spermidine biosynthetic process"/>
    <property type="evidence" value="ECO:0007669"/>
    <property type="project" value="UniProtKB-UniRule"/>
</dbReference>
<reference evidence="19 20" key="1">
    <citation type="journal article" date="2011" name="J. Bacteriol.">
        <title>Genome sequence of strain IMCC3088, a proteorhodopsin-containing marine bacterium belonging to the OM60/NOR5 clade.</title>
        <authorList>
            <person name="Jang Y."/>
            <person name="Oh H.M."/>
            <person name="Kang I."/>
            <person name="Lee K."/>
            <person name="Yang S.J."/>
            <person name="Cho J.C."/>
        </authorList>
    </citation>
    <scope>NUCLEOTIDE SEQUENCE [LARGE SCALE GENOMIC DNA]</scope>
    <source>
        <strain evidence="19 20">IMCC3088</strain>
    </source>
</reference>
<keyword evidence="9 14" id="KW-0663">Pyridoxal phosphate</keyword>
<feature type="active site" description="Proton donor" evidence="15">
    <location>
        <position position="546"/>
    </location>
</feature>
<comment type="function">
    <text evidence="3">Catalyzes the biosynthesis of agmatine from arginine.</text>
</comment>
<dbReference type="SUPFAM" id="SSF50621">
    <property type="entry name" value="Alanine racemase C-terminal domain-like"/>
    <property type="match status" value="1"/>
</dbReference>
<dbReference type="SUPFAM" id="SSF51419">
    <property type="entry name" value="PLP-binding barrel"/>
    <property type="match status" value="1"/>
</dbReference>
<evidence type="ECO:0000256" key="3">
    <source>
        <dbReference type="ARBA" id="ARBA00002257"/>
    </source>
</evidence>
<comment type="cofactor">
    <cofactor evidence="2">
        <name>Mg(2+)</name>
        <dbReference type="ChEBI" id="CHEBI:18420"/>
    </cofactor>
</comment>
<dbReference type="InterPro" id="IPR040634">
    <property type="entry name" value="Arg_decarb_HB"/>
</dbReference>
<evidence type="ECO:0000256" key="13">
    <source>
        <dbReference type="NCBIfam" id="TIGR01273"/>
    </source>
</evidence>
<evidence type="ECO:0000256" key="9">
    <source>
        <dbReference type="ARBA" id="ARBA00022898"/>
    </source>
</evidence>
<evidence type="ECO:0000256" key="2">
    <source>
        <dbReference type="ARBA" id="ARBA00001946"/>
    </source>
</evidence>
<proteinExistence type="inferred from homology"/>
<dbReference type="InterPro" id="IPR009006">
    <property type="entry name" value="Ala_racemase/Decarboxylase_C"/>
</dbReference>
<keyword evidence="12" id="KW-0456">Lyase</keyword>
<evidence type="ECO:0000256" key="8">
    <source>
        <dbReference type="ARBA" id="ARBA00022842"/>
    </source>
</evidence>
<dbReference type="NCBIfam" id="TIGR01273">
    <property type="entry name" value="speA"/>
    <property type="match status" value="1"/>
</dbReference>
<dbReference type="PRINTS" id="PR01179">
    <property type="entry name" value="ODADCRBXLASE"/>
</dbReference>
<evidence type="ECO:0000256" key="10">
    <source>
        <dbReference type="ARBA" id="ARBA00023066"/>
    </source>
</evidence>
<evidence type="ECO:0000256" key="12">
    <source>
        <dbReference type="ARBA" id="ARBA00023239"/>
    </source>
</evidence>
<dbReference type="PROSITE" id="PS00878">
    <property type="entry name" value="ODR_DC_2_1"/>
    <property type="match status" value="1"/>
</dbReference>
<comment type="similarity">
    <text evidence="4">Belongs to the Orn/Lys/Arg decarboxylase class-II family. SpeA subfamily.</text>
</comment>
<evidence type="ECO:0000256" key="14">
    <source>
        <dbReference type="PIRSR" id="PIRSR001336-50"/>
    </source>
</evidence>
<accession>F3L253</accession>
<dbReference type="PRINTS" id="PR01180">
    <property type="entry name" value="ARGDCRBXLASE"/>
</dbReference>
<evidence type="ECO:0000313" key="19">
    <source>
        <dbReference type="EMBL" id="EGG29616.1"/>
    </source>
</evidence>
<dbReference type="InterPro" id="IPR002985">
    <property type="entry name" value="Arg_decrbxlase"/>
</dbReference>
<sequence length="679" mass="76616">MNYWRAIHFAFNAFFAHTSRLFIGIEQDQLPMTLPAETMDTLAPQDEQIWDFNDSANLYGVRDWGADYFDINSAGEAIIRVPNGSGTIEVPIIEVVEAMRLRGLEMPAVLRVENLLDHRISAINEAFANAIASAGYNNEYRGVFPIKVNQQCHVVEEIADYGARYHHGLEAGSKAELIIALTQLKDRHSLIICNGYKDQEFIELGLYARKMGINCFFVLETLGELDIIIERSEALGIEPAIGARIRLSSMVEGHWNEDSGDRSIFGLSTDSLLCVVDKLRAHNMLHCMQMLHCHLGSQIPNIRNIRSGVLEACRYYTGLVAEGAAMGYIDLGGGLAVDYEGRRTNETHSMNYGLNEYCANIIETLQESLDSEDVPHPVVITESGRALVAYSSMLLFNILDVRDHKPGKLPETIPDEGHDLIHNLRAVLDAVELKNLQECYNDALYYRDEVREQFHRGQASLRERATAENLGLAIFEKISALLPAAKRVSAELDDLPALLADIYYGNFSLFQSLPDIWAIDQIFPVMPIHRLNEEPTRQAVLADITCDCDGKIDHFCYEGDIHRTLPLHPLNDEGEYYLGVFLVGAYQETLGDLHNLFGDTNVVSVHVNEDGSFDFRREFHGDSIADVLSYVEYEPKNMLEQFRRNAEQAVRDGRISVAMRQEMLQAFRASLYGYTFFER</sequence>
<dbReference type="InterPro" id="IPR041128">
    <property type="entry name" value="Arg_decarbox_C"/>
</dbReference>
<dbReference type="PANTHER" id="PTHR43295:SF9">
    <property type="entry name" value="BIOSYNTHETIC ARGININE DECARBOXYLASE"/>
    <property type="match status" value="1"/>
</dbReference>
<dbReference type="Gene3D" id="1.20.58.930">
    <property type="match status" value="1"/>
</dbReference>
<organism evidence="19 20">
    <name type="scientific">Aequoribacter fuscus</name>
    <dbReference type="NCBI Taxonomy" id="2518989"/>
    <lineage>
        <taxon>Bacteria</taxon>
        <taxon>Pseudomonadati</taxon>
        <taxon>Pseudomonadota</taxon>
        <taxon>Gammaproteobacteria</taxon>
        <taxon>Cellvibrionales</taxon>
        <taxon>Halieaceae</taxon>
        <taxon>Aequoribacter</taxon>
    </lineage>
</organism>
<dbReference type="Pfam" id="PF17810">
    <property type="entry name" value="Arg_decarb_HB"/>
    <property type="match status" value="1"/>
</dbReference>
<keyword evidence="7" id="KW-0210">Decarboxylase</keyword>
<dbReference type="Proteomes" id="UP000005615">
    <property type="component" value="Unassembled WGS sequence"/>
</dbReference>
<keyword evidence="20" id="KW-1185">Reference proteome</keyword>
<feature type="domain" description="Arginine decarboxylase helical bundle" evidence="17">
    <location>
        <begin position="415"/>
        <end position="495"/>
    </location>
</feature>
<feature type="domain" description="Arginine decarboxylase C-terminal helical" evidence="18">
    <location>
        <begin position="624"/>
        <end position="676"/>
    </location>
</feature>
<evidence type="ECO:0000256" key="15">
    <source>
        <dbReference type="PIRSR" id="PIRSR600183-50"/>
    </source>
</evidence>
<comment type="cofactor">
    <cofactor evidence="1 14">
        <name>pyridoxal 5'-phosphate</name>
        <dbReference type="ChEBI" id="CHEBI:597326"/>
    </cofactor>
</comment>
<feature type="modified residue" description="N6-(pyridoxal phosphate)lysine" evidence="14">
    <location>
        <position position="147"/>
    </location>
</feature>
<dbReference type="Gene3D" id="2.40.37.10">
    <property type="entry name" value="Lyase, Ornithine Decarboxylase, Chain A, domain 1"/>
    <property type="match status" value="1"/>
</dbReference>
<evidence type="ECO:0000256" key="11">
    <source>
        <dbReference type="ARBA" id="ARBA00023115"/>
    </source>
</evidence>
<evidence type="ECO:0000256" key="7">
    <source>
        <dbReference type="ARBA" id="ARBA00022793"/>
    </source>
</evidence>
<dbReference type="NCBIfam" id="NF003763">
    <property type="entry name" value="PRK05354.1"/>
    <property type="match status" value="1"/>
</dbReference>
<dbReference type="InterPro" id="IPR029066">
    <property type="entry name" value="PLP-binding_barrel"/>
</dbReference>
<keyword evidence="8" id="KW-0460">Magnesium</keyword>
<gene>
    <name evidence="19" type="ORF">IMCC3088_1620</name>
</gene>
<dbReference type="GO" id="GO:0006527">
    <property type="term" value="P:L-arginine catabolic process"/>
    <property type="evidence" value="ECO:0007669"/>
    <property type="project" value="InterPro"/>
</dbReference>
<name>F3L253_9GAMM</name>